<name>A0A5D3FQC4_9BACE</name>
<organism evidence="1 2">
    <name type="scientific">Bacteroides pyogenes</name>
    <dbReference type="NCBI Taxonomy" id="310300"/>
    <lineage>
        <taxon>Bacteria</taxon>
        <taxon>Pseudomonadati</taxon>
        <taxon>Bacteroidota</taxon>
        <taxon>Bacteroidia</taxon>
        <taxon>Bacteroidales</taxon>
        <taxon>Bacteroidaceae</taxon>
        <taxon>Bacteroides</taxon>
    </lineage>
</organism>
<proteinExistence type="predicted"/>
<dbReference type="Proteomes" id="UP000324383">
    <property type="component" value="Unassembled WGS sequence"/>
</dbReference>
<comment type="caution">
    <text evidence="1">The sequence shown here is derived from an EMBL/GenBank/DDBJ whole genome shotgun (WGS) entry which is preliminary data.</text>
</comment>
<gene>
    <name evidence="1" type="ORF">FNJ60_04865</name>
</gene>
<dbReference type="EMBL" id="VKLW01000008">
    <property type="protein sequence ID" value="TYK34325.1"/>
    <property type="molecule type" value="Genomic_DNA"/>
</dbReference>
<accession>A0A5D3FQC4</accession>
<dbReference type="RefSeq" id="WP_148727235.1">
    <property type="nucleotide sequence ID" value="NZ_CP197398.1"/>
</dbReference>
<keyword evidence="2" id="KW-1185">Reference proteome</keyword>
<evidence type="ECO:0000313" key="2">
    <source>
        <dbReference type="Proteomes" id="UP000324383"/>
    </source>
</evidence>
<protein>
    <submittedName>
        <fullName evidence="1">Uncharacterized protein</fullName>
    </submittedName>
</protein>
<sequence>MAKFCELGIESDVVIGKGIEIEDLFGRRILIEKTIIQPTKYPGKNASGLRMQMQVVLATFNESPDKDGDYYTKNPDGTPVGERRSCFTGSDILISAIQKAENNLPAINKKRSENGLPFLSLYPMDTTIVKVGKCFQFT</sequence>
<dbReference type="AlphaFoldDB" id="A0A5D3FQC4"/>
<evidence type="ECO:0000313" key="1">
    <source>
        <dbReference type="EMBL" id="TYK34325.1"/>
    </source>
</evidence>
<reference evidence="1 2" key="1">
    <citation type="submission" date="2019-07" db="EMBL/GenBank/DDBJ databases">
        <title>Draft Genome Sequences of Bacteroides pyogenes Strains Isolated from the Uterus Holstein Dairy Cows with Metritis.</title>
        <authorList>
            <person name="Cunha F."/>
            <person name="Galvao K.N."/>
            <person name="Jeon S.J."/>
            <person name="Jeong K.C."/>
        </authorList>
    </citation>
    <scope>NUCLEOTIDE SEQUENCE [LARGE SCALE GENOMIC DNA]</scope>
    <source>
        <strain evidence="1 2">KG-31</strain>
    </source>
</reference>